<dbReference type="SUPFAM" id="SSF48097">
    <property type="entry name" value="Regulator of G-protein signaling, RGS"/>
    <property type="match status" value="1"/>
</dbReference>
<dbReference type="InterPro" id="IPR036305">
    <property type="entry name" value="RGS_sf"/>
</dbReference>
<evidence type="ECO:0000256" key="1">
    <source>
        <dbReference type="SAM" id="Coils"/>
    </source>
</evidence>
<comment type="caution">
    <text evidence="4">The sequence shown here is derived from an EMBL/GenBank/DDBJ whole genome shotgun (WGS) entry which is preliminary data.</text>
</comment>
<proteinExistence type="predicted"/>
<evidence type="ECO:0000259" key="3">
    <source>
        <dbReference type="PROSITE" id="PS50132"/>
    </source>
</evidence>
<keyword evidence="1" id="KW-0175">Coiled coil</keyword>
<dbReference type="EMBL" id="JANTQA010000063">
    <property type="protein sequence ID" value="KAJ3426792.1"/>
    <property type="molecule type" value="Genomic_DNA"/>
</dbReference>
<dbReference type="InterPro" id="IPR016137">
    <property type="entry name" value="RGS"/>
</dbReference>
<sequence>MWSKIHKNKNKNKKTQEQDRKEERSERLCRSLTAKIQELEFSLLTLKKEQGSSSVSLIQKIQQTFDRIGSHQNENEKIRQSIQSITQEIEEHKKVLRPFWEKKQRMTEQKNLKISDLEQNIENLGSNKEIETILGTLHKKNEKLKKHTSKTNTLKNFRTTIQKEFQKMKEEEEDGSWKQNLPTEVLTKIMSDRKEYNTLIREMEILDKRKKKMLYQRRFTRTVSQDFIKMEERIQETKEKIESYESANRKIQREILEMKELLGDETLYSALDGVSEDMFSTDSECVSLSSSNEQTKNSKFLGKNTTALMKVNFRSKSEILYPSEKGKETTKNKKVLKKINSSQSNSQFFKSHKNDKNRINNLNNSEIIKKMKSQKSFRIDSLQTLLKIPIGVDYFREFLVTQLCQENIMFWQEVKLMKQKESTKNRINKTSKKIFQKFILFESPFEINIQSKLRQQLEKQYNNKNFFIGMFDEAHDAVFEHMLFNSWGPFKETRQFKYLLQKIKKDPNYKNLSNTSQKMKLRYNIQTFKALNESDEYHEKLLHPIFVAQDLLEQLIQLLGIHYSFSRGKINLKNLNSTIPFQKFVGQTSQLKFIKIKDQLMNEKERLCFFLNVYNLLILHSFIANGLPHDHSSWNYQKRNSIYLISGNYYSLNDIFHGILRANSSNKPNSNKSHNYLKMNDERKIFSLTKLEPSIHFATIDPYRNSIVKIYRMKNLYKSLWITSKDLIMPLISFKTGEKIILPKDLLTYEKDFQQEGGILDWISKFAPTDLISLLLTNQHIKYSTKILKNTKLFIDFRQVDIKNSFLNN</sequence>
<dbReference type="CDD" id="cd07440">
    <property type="entry name" value="RGS"/>
    <property type="match status" value="1"/>
</dbReference>
<evidence type="ECO:0000313" key="5">
    <source>
        <dbReference type="Proteomes" id="UP001146793"/>
    </source>
</evidence>
<gene>
    <name evidence="4" type="ORF">M0812_26360</name>
</gene>
<dbReference type="InterPro" id="IPR044926">
    <property type="entry name" value="RGS_subdomain_2"/>
</dbReference>
<dbReference type="Pfam" id="PF04784">
    <property type="entry name" value="DUF547"/>
    <property type="match status" value="1"/>
</dbReference>
<evidence type="ECO:0000313" key="4">
    <source>
        <dbReference type="EMBL" id="KAJ3426792.1"/>
    </source>
</evidence>
<dbReference type="PROSITE" id="PS50132">
    <property type="entry name" value="RGS"/>
    <property type="match status" value="1"/>
</dbReference>
<protein>
    <recommendedName>
        <fullName evidence="3">RGS domain-containing protein</fullName>
    </recommendedName>
</protein>
<feature type="region of interest" description="Disordered" evidence="2">
    <location>
        <begin position="1"/>
        <end position="27"/>
    </location>
</feature>
<dbReference type="PANTHER" id="PTHR23054">
    <property type="entry name" value="TERNARY COMPLEX FACTOR MIP1, LEUCINE-ZIPPER-RELATED"/>
    <property type="match status" value="1"/>
</dbReference>
<dbReference type="PRINTS" id="PR01301">
    <property type="entry name" value="RGSPROTEIN"/>
</dbReference>
<organism evidence="4 5">
    <name type="scientific">Anaeramoeba flamelloides</name>
    <dbReference type="NCBI Taxonomy" id="1746091"/>
    <lineage>
        <taxon>Eukaryota</taxon>
        <taxon>Metamonada</taxon>
        <taxon>Anaeramoebidae</taxon>
        <taxon>Anaeramoeba</taxon>
    </lineage>
</organism>
<dbReference type="Gene3D" id="1.10.167.10">
    <property type="entry name" value="Regulator of G-protein Signalling 4, domain 2"/>
    <property type="match status" value="1"/>
</dbReference>
<feature type="domain" description="RGS" evidence="3">
    <location>
        <begin position="381"/>
        <end position="500"/>
    </location>
</feature>
<feature type="coiled-coil region" evidence="1">
    <location>
        <begin position="227"/>
        <end position="264"/>
    </location>
</feature>
<feature type="compositionally biased region" description="Basic and acidic residues" evidence="2">
    <location>
        <begin position="14"/>
        <end position="27"/>
    </location>
</feature>
<accession>A0AAV7YAE9</accession>
<evidence type="ECO:0000256" key="2">
    <source>
        <dbReference type="SAM" id="MobiDB-lite"/>
    </source>
</evidence>
<dbReference type="InterPro" id="IPR006869">
    <property type="entry name" value="DUF547"/>
</dbReference>
<dbReference type="Pfam" id="PF00615">
    <property type="entry name" value="RGS"/>
    <property type="match status" value="1"/>
</dbReference>
<dbReference type="SMART" id="SM00315">
    <property type="entry name" value="RGS"/>
    <property type="match status" value="1"/>
</dbReference>
<name>A0AAV7YAE9_9EUKA</name>
<reference evidence="4" key="1">
    <citation type="submission" date="2022-08" db="EMBL/GenBank/DDBJ databases">
        <title>Novel sulphate-reducing endosymbionts in the free-living metamonad Anaeramoeba.</title>
        <authorList>
            <person name="Jerlstrom-Hultqvist J."/>
            <person name="Cepicka I."/>
            <person name="Gallot-Lavallee L."/>
            <person name="Salas-Leiva D."/>
            <person name="Curtis B.A."/>
            <person name="Zahonova K."/>
            <person name="Pipaliya S."/>
            <person name="Dacks J."/>
            <person name="Roger A.J."/>
        </authorList>
    </citation>
    <scope>NUCLEOTIDE SEQUENCE</scope>
    <source>
        <strain evidence="4">Busselton2</strain>
    </source>
</reference>
<feature type="compositionally biased region" description="Basic residues" evidence="2">
    <location>
        <begin position="1"/>
        <end position="13"/>
    </location>
</feature>
<dbReference type="AlphaFoldDB" id="A0AAV7YAE9"/>
<dbReference type="Proteomes" id="UP001146793">
    <property type="component" value="Unassembled WGS sequence"/>
</dbReference>